<organism evidence="2 3">
    <name type="scientific">Jaculus jaculus</name>
    <name type="common">Lesser Egyptian jerboa</name>
    <dbReference type="NCBI Taxonomy" id="51337"/>
    <lineage>
        <taxon>Eukaryota</taxon>
        <taxon>Metazoa</taxon>
        <taxon>Chordata</taxon>
        <taxon>Craniata</taxon>
        <taxon>Vertebrata</taxon>
        <taxon>Euteleostomi</taxon>
        <taxon>Mammalia</taxon>
        <taxon>Eutheria</taxon>
        <taxon>Euarchontoglires</taxon>
        <taxon>Glires</taxon>
        <taxon>Rodentia</taxon>
        <taxon>Myomorpha</taxon>
        <taxon>Dipodoidea</taxon>
        <taxon>Dipodidae</taxon>
        <taxon>Dipodinae</taxon>
        <taxon>Jaculus</taxon>
    </lineage>
</organism>
<keyword evidence="3" id="KW-1185">Reference proteome</keyword>
<feature type="signal peptide" evidence="1">
    <location>
        <begin position="1"/>
        <end position="25"/>
    </location>
</feature>
<accession>A0A8C5JZH6</accession>
<dbReference type="OMA" id="VMRRHCW"/>
<dbReference type="Proteomes" id="UP000694385">
    <property type="component" value="Unassembled WGS sequence"/>
</dbReference>
<proteinExistence type="predicted"/>
<dbReference type="Ensembl" id="ENSJJAT00000002138.1">
    <property type="protein sequence ID" value="ENSJJAP00000001495.1"/>
    <property type="gene ID" value="ENSJJAG00000001750.1"/>
</dbReference>
<dbReference type="AlphaFoldDB" id="A0A8C5JZH6"/>
<reference evidence="2" key="2">
    <citation type="submission" date="2025-09" db="UniProtKB">
        <authorList>
            <consortium name="Ensembl"/>
        </authorList>
    </citation>
    <scope>IDENTIFICATION</scope>
</reference>
<reference evidence="2" key="1">
    <citation type="submission" date="2025-08" db="UniProtKB">
        <authorList>
            <consortium name="Ensembl"/>
        </authorList>
    </citation>
    <scope>IDENTIFICATION</scope>
</reference>
<keyword evidence="1" id="KW-0732">Signal</keyword>
<dbReference type="GeneTree" id="ENSGT00640000092841"/>
<sequence length="187" mass="20894">MVSPKFAVWTLLLLVLLGSPIQGWAVHRSCSVPEVLRHYQAVIFQDLQAAMKRVGMGVQRTRLGSPHHFIQKNLTEADGGLGQPGASCNAQKEHSILLSIKSLGRTLRGAMAGVRRGALEKAAWTVVLRTEAVMRRHCWTPRQSQQPKLRAVLHGRDRKRRLLRALYTVATCWEKLFALGAVNTRES</sequence>
<evidence type="ECO:0000313" key="3">
    <source>
        <dbReference type="Proteomes" id="UP000694385"/>
    </source>
</evidence>
<evidence type="ECO:0000313" key="2">
    <source>
        <dbReference type="Ensembl" id="ENSJJAP00000001495.1"/>
    </source>
</evidence>
<name>A0A8C5JZH6_JACJA</name>
<feature type="chain" id="PRO_5034532685" evidence="1">
    <location>
        <begin position="26"/>
        <end position="187"/>
    </location>
</feature>
<evidence type="ECO:0000256" key="1">
    <source>
        <dbReference type="SAM" id="SignalP"/>
    </source>
</evidence>
<protein>
    <submittedName>
        <fullName evidence="2">Predicted gene, 29797</fullName>
    </submittedName>
</protein>